<dbReference type="Proteomes" id="UP000789759">
    <property type="component" value="Unassembled WGS sequence"/>
</dbReference>
<organism evidence="1 2">
    <name type="scientific">Cetraspora pellucida</name>
    <dbReference type="NCBI Taxonomy" id="1433469"/>
    <lineage>
        <taxon>Eukaryota</taxon>
        <taxon>Fungi</taxon>
        <taxon>Fungi incertae sedis</taxon>
        <taxon>Mucoromycota</taxon>
        <taxon>Glomeromycotina</taxon>
        <taxon>Glomeromycetes</taxon>
        <taxon>Diversisporales</taxon>
        <taxon>Gigasporaceae</taxon>
        <taxon>Cetraspora</taxon>
    </lineage>
</organism>
<gene>
    <name evidence="1" type="ORF">CPELLU_LOCUS18684</name>
</gene>
<feature type="non-terminal residue" evidence="1">
    <location>
        <position position="234"/>
    </location>
</feature>
<protein>
    <submittedName>
        <fullName evidence="1">9927_t:CDS:1</fullName>
    </submittedName>
</protein>
<dbReference type="AlphaFoldDB" id="A0A9N9K7S0"/>
<sequence>QIMSEEVIQNEASSNTSPKKLTFLYEKLMKKKSKSGNLSYPAMNRPKEVIQNEAGSNTLPIIPRYVHETPETIKTIMKKKSQSRKLHYSSTNSMFQKMKGMIQTGLDLNTVKSLLKPNYDYNLNTFEEPETYSMQDDAYIEAQVAEWTRLLVGERFNSQLTGTTWLKYSYTDFSTLLTLKFISVYTIMCLKLAGINLSGFKIITSLYDNTSDTSSIPDCCDSDRRRVSDYLNET</sequence>
<accession>A0A9N9K7S0</accession>
<keyword evidence="2" id="KW-1185">Reference proteome</keyword>
<dbReference type="EMBL" id="CAJVQA010038783">
    <property type="protein sequence ID" value="CAG8811344.1"/>
    <property type="molecule type" value="Genomic_DNA"/>
</dbReference>
<evidence type="ECO:0000313" key="2">
    <source>
        <dbReference type="Proteomes" id="UP000789759"/>
    </source>
</evidence>
<evidence type="ECO:0000313" key="1">
    <source>
        <dbReference type="EMBL" id="CAG8811344.1"/>
    </source>
</evidence>
<feature type="non-terminal residue" evidence="1">
    <location>
        <position position="1"/>
    </location>
</feature>
<name>A0A9N9K7S0_9GLOM</name>
<reference evidence="1" key="1">
    <citation type="submission" date="2021-06" db="EMBL/GenBank/DDBJ databases">
        <authorList>
            <person name="Kallberg Y."/>
            <person name="Tangrot J."/>
            <person name="Rosling A."/>
        </authorList>
    </citation>
    <scope>NUCLEOTIDE SEQUENCE</scope>
    <source>
        <strain evidence="1">FL966</strain>
    </source>
</reference>
<proteinExistence type="predicted"/>
<comment type="caution">
    <text evidence="1">The sequence shown here is derived from an EMBL/GenBank/DDBJ whole genome shotgun (WGS) entry which is preliminary data.</text>
</comment>